<accession>A0ABQ3BL82</accession>
<dbReference type="GeneID" id="94368123"/>
<name>A0ABQ3BL82_9FLAO</name>
<evidence type="ECO:0008006" key="3">
    <source>
        <dbReference type="Google" id="ProtNLM"/>
    </source>
</evidence>
<sequence>MKAKHHPPLSIVYVGNDESVIAAFQQLEAIRFHTFKNTYETFKGLEEIEPIDAFVCENDLPGQSGLSFYDQFFQHF</sequence>
<proteinExistence type="predicted"/>
<gene>
    <name evidence="1" type="ORF">GCM10008088_04740</name>
</gene>
<evidence type="ECO:0000313" key="1">
    <source>
        <dbReference type="EMBL" id="GGZ46363.1"/>
    </source>
</evidence>
<organism evidence="1 2">
    <name type="scientific">Mesonia mobilis</name>
    <dbReference type="NCBI Taxonomy" id="369791"/>
    <lineage>
        <taxon>Bacteria</taxon>
        <taxon>Pseudomonadati</taxon>
        <taxon>Bacteroidota</taxon>
        <taxon>Flavobacteriia</taxon>
        <taxon>Flavobacteriales</taxon>
        <taxon>Flavobacteriaceae</taxon>
        <taxon>Mesonia</taxon>
    </lineage>
</organism>
<dbReference type="Proteomes" id="UP000615593">
    <property type="component" value="Unassembled WGS sequence"/>
</dbReference>
<comment type="caution">
    <text evidence="1">The sequence shown here is derived from an EMBL/GenBank/DDBJ whole genome shotgun (WGS) entry which is preliminary data.</text>
</comment>
<protein>
    <recommendedName>
        <fullName evidence="3">Response regulatory domain-containing protein</fullName>
    </recommendedName>
</protein>
<dbReference type="RefSeq" id="WP_027886081.1">
    <property type="nucleotide sequence ID" value="NZ_BMWY01000001.1"/>
</dbReference>
<dbReference type="EMBL" id="BMWY01000001">
    <property type="protein sequence ID" value="GGZ46363.1"/>
    <property type="molecule type" value="Genomic_DNA"/>
</dbReference>
<evidence type="ECO:0000313" key="2">
    <source>
        <dbReference type="Proteomes" id="UP000615593"/>
    </source>
</evidence>
<reference evidence="2" key="1">
    <citation type="journal article" date="2019" name="Int. J. Syst. Evol. Microbiol.">
        <title>The Global Catalogue of Microorganisms (GCM) 10K type strain sequencing project: providing services to taxonomists for standard genome sequencing and annotation.</title>
        <authorList>
            <consortium name="The Broad Institute Genomics Platform"/>
            <consortium name="The Broad Institute Genome Sequencing Center for Infectious Disease"/>
            <person name="Wu L."/>
            <person name="Ma J."/>
        </authorList>
    </citation>
    <scope>NUCLEOTIDE SEQUENCE [LARGE SCALE GENOMIC DNA]</scope>
    <source>
        <strain evidence="2">KCTC 12708</strain>
    </source>
</reference>
<keyword evidence="2" id="KW-1185">Reference proteome</keyword>